<keyword evidence="5" id="KW-0496">Mitochondrion</keyword>
<dbReference type="AlphaFoldDB" id="E9GSZ3"/>
<name>E9GSZ3_DAPPU</name>
<dbReference type="PANTHER" id="PTHR14009">
    <property type="entry name" value="LEUCINE ZIPPER-EF-HAND CONTAINING TRANSMEMBRANE PROTEIN"/>
    <property type="match status" value="1"/>
</dbReference>
<keyword evidence="4" id="KW-1133">Transmembrane helix</keyword>
<dbReference type="FunFam" id="2.30.30.140:FF:000018">
    <property type="entry name" value="Serine/threonine-protein kinase 31"/>
    <property type="match status" value="1"/>
</dbReference>
<dbReference type="InterPro" id="IPR033122">
    <property type="entry name" value="LETM1-like_RBD"/>
</dbReference>
<keyword evidence="10" id="KW-1185">Reference proteome</keyword>
<evidence type="ECO:0000256" key="5">
    <source>
        <dbReference type="ARBA" id="ARBA00023128"/>
    </source>
</evidence>
<evidence type="ECO:0000256" key="7">
    <source>
        <dbReference type="SAM" id="Coils"/>
    </source>
</evidence>
<dbReference type="GO" id="GO:0006851">
    <property type="term" value="P:mitochondrial calcium ion transmembrane transport"/>
    <property type="evidence" value="ECO:0000318"/>
    <property type="project" value="GO_Central"/>
</dbReference>
<dbReference type="PROSITE" id="PS50304">
    <property type="entry name" value="TUDOR"/>
    <property type="match status" value="1"/>
</dbReference>
<dbReference type="OrthoDB" id="5800423at2759"/>
<dbReference type="KEGG" id="dpx:DAPPUDRAFT_106229"/>
<dbReference type="Gene3D" id="2.30.30.140">
    <property type="match status" value="1"/>
</dbReference>
<reference evidence="9 10" key="1">
    <citation type="journal article" date="2011" name="Science">
        <title>The ecoresponsive genome of Daphnia pulex.</title>
        <authorList>
            <person name="Colbourne J.K."/>
            <person name="Pfrender M.E."/>
            <person name="Gilbert D."/>
            <person name="Thomas W.K."/>
            <person name="Tucker A."/>
            <person name="Oakley T.H."/>
            <person name="Tokishita S."/>
            <person name="Aerts A."/>
            <person name="Arnold G.J."/>
            <person name="Basu M.K."/>
            <person name="Bauer D.J."/>
            <person name="Caceres C.E."/>
            <person name="Carmel L."/>
            <person name="Casola C."/>
            <person name="Choi J.H."/>
            <person name="Detter J.C."/>
            <person name="Dong Q."/>
            <person name="Dusheyko S."/>
            <person name="Eads B.D."/>
            <person name="Frohlich T."/>
            <person name="Geiler-Samerotte K.A."/>
            <person name="Gerlach D."/>
            <person name="Hatcher P."/>
            <person name="Jogdeo S."/>
            <person name="Krijgsveld J."/>
            <person name="Kriventseva E.V."/>
            <person name="Kultz D."/>
            <person name="Laforsch C."/>
            <person name="Lindquist E."/>
            <person name="Lopez J."/>
            <person name="Manak J.R."/>
            <person name="Muller J."/>
            <person name="Pangilinan J."/>
            <person name="Patwardhan R.P."/>
            <person name="Pitluck S."/>
            <person name="Pritham E.J."/>
            <person name="Rechtsteiner A."/>
            <person name="Rho M."/>
            <person name="Rogozin I.B."/>
            <person name="Sakarya O."/>
            <person name="Salamov A."/>
            <person name="Schaack S."/>
            <person name="Shapiro H."/>
            <person name="Shiga Y."/>
            <person name="Skalitzky C."/>
            <person name="Smith Z."/>
            <person name="Souvorov A."/>
            <person name="Sung W."/>
            <person name="Tang Z."/>
            <person name="Tsuchiya D."/>
            <person name="Tu H."/>
            <person name="Vos H."/>
            <person name="Wang M."/>
            <person name="Wolf Y.I."/>
            <person name="Yamagata H."/>
            <person name="Yamada T."/>
            <person name="Ye Y."/>
            <person name="Shaw J.R."/>
            <person name="Andrews J."/>
            <person name="Crease T.J."/>
            <person name="Tang H."/>
            <person name="Lucas S.M."/>
            <person name="Robertson H.M."/>
            <person name="Bork P."/>
            <person name="Koonin E.V."/>
            <person name="Zdobnov E.M."/>
            <person name="Grigoriev I.V."/>
            <person name="Lynch M."/>
            <person name="Boore J.L."/>
        </authorList>
    </citation>
    <scope>NUCLEOTIDE SEQUENCE [LARGE SCALE GENOMIC DNA]</scope>
</reference>
<dbReference type="InterPro" id="IPR035437">
    <property type="entry name" value="SNase_OB-fold_sf"/>
</dbReference>
<evidence type="ECO:0000313" key="10">
    <source>
        <dbReference type="Proteomes" id="UP000000305"/>
    </source>
</evidence>
<keyword evidence="6" id="KW-0472">Membrane</keyword>
<proteinExistence type="predicted"/>
<dbReference type="Proteomes" id="UP000000305">
    <property type="component" value="Unassembled WGS sequence"/>
</dbReference>
<dbReference type="eggNOG" id="KOG1043">
    <property type="taxonomic scope" value="Eukaryota"/>
</dbReference>
<dbReference type="EMBL" id="GL732563">
    <property type="protein sequence ID" value="EFX77361.1"/>
    <property type="molecule type" value="Genomic_DNA"/>
</dbReference>
<dbReference type="Pfam" id="PF07766">
    <property type="entry name" value="LETM1_RBD"/>
    <property type="match status" value="1"/>
</dbReference>
<evidence type="ECO:0000256" key="4">
    <source>
        <dbReference type="ARBA" id="ARBA00022989"/>
    </source>
</evidence>
<evidence type="ECO:0000259" key="8">
    <source>
        <dbReference type="PROSITE" id="PS50304"/>
    </source>
</evidence>
<dbReference type="InterPro" id="IPR044202">
    <property type="entry name" value="LETM1/MDM38-like"/>
</dbReference>
<dbReference type="SMART" id="SM00333">
    <property type="entry name" value="TUDOR"/>
    <property type="match status" value="1"/>
</dbReference>
<dbReference type="GO" id="GO:0005743">
    <property type="term" value="C:mitochondrial inner membrane"/>
    <property type="evidence" value="ECO:0007669"/>
    <property type="project" value="UniProtKB-SubCell"/>
</dbReference>
<evidence type="ECO:0000256" key="1">
    <source>
        <dbReference type="ARBA" id="ARBA00004434"/>
    </source>
</evidence>
<dbReference type="GO" id="GO:0043022">
    <property type="term" value="F:ribosome binding"/>
    <property type="evidence" value="ECO:0007669"/>
    <property type="project" value="InterPro"/>
</dbReference>
<accession>E9GSZ3</accession>
<dbReference type="GO" id="GO:0022857">
    <property type="term" value="F:transmembrane transporter activity"/>
    <property type="evidence" value="ECO:0000318"/>
    <property type="project" value="GO_Central"/>
</dbReference>
<dbReference type="SUPFAM" id="SSF63748">
    <property type="entry name" value="Tudor/PWWP/MBT"/>
    <property type="match status" value="1"/>
</dbReference>
<evidence type="ECO:0000256" key="3">
    <source>
        <dbReference type="ARBA" id="ARBA00022792"/>
    </source>
</evidence>
<dbReference type="HOGENOM" id="CLU_382752_0_0_1"/>
<dbReference type="InParanoid" id="E9GSZ3"/>
<dbReference type="GO" id="GO:0007005">
    <property type="term" value="P:mitochondrion organization"/>
    <property type="evidence" value="ECO:0000318"/>
    <property type="project" value="GO_Central"/>
</dbReference>
<keyword evidence="7" id="KW-0175">Coiled coil</keyword>
<dbReference type="GO" id="GO:0005739">
    <property type="term" value="C:mitochondrion"/>
    <property type="evidence" value="ECO:0000318"/>
    <property type="project" value="GO_Central"/>
</dbReference>
<gene>
    <name evidence="9" type="ORF">DAPPUDRAFT_106229</name>
</gene>
<dbReference type="Pfam" id="PF00567">
    <property type="entry name" value="TUDOR"/>
    <property type="match status" value="1"/>
</dbReference>
<evidence type="ECO:0000256" key="6">
    <source>
        <dbReference type="ARBA" id="ARBA00023136"/>
    </source>
</evidence>
<dbReference type="STRING" id="6669.E9GSZ3"/>
<evidence type="ECO:0000256" key="2">
    <source>
        <dbReference type="ARBA" id="ARBA00022692"/>
    </source>
</evidence>
<protein>
    <recommendedName>
        <fullName evidence="8">Tudor domain-containing protein</fullName>
    </recommendedName>
</protein>
<sequence>MPWKEADELAERKLNGFLEEQWELQDSSLGSEKAAKIFHVVDVCDEWNELDSFVETSKTASKKKEFERKRLEVAESSQALGTFLDSIDQLQISYLTTNPSEIQKLISQVLSSRDNLTNNERLLDNLRYSVRGLLQPCTDTNGFFTRWRRCSDTITSNHELYMYWKEVCLLIERQCLYIEKKSPLFSFLNSAPKEICFVVSPVVIQEVESYLKELDAYENEAKHYQIEDSVRYFINETFHHHREKMEATLTMVKSALTRSELNEVVEETRRRREETNEVVEESILEVADRIFDPLMYGTGSAVNPAAFTIQLVSDDRQLKCIQGDLNKMVLNPVVVKKGKECAAKYHDDGTWYRAKVTEVTGKGVEVEFVDYGNIQLCKEQELRELPHMLRDQPLAYRCCLAGIRISRAWTDDEISQFCSVEGTTVHQATFLNTVDGVTHIRKIKNEKKEKKEKKDKVMKARSKSSKVVKASAPRTPLDLRAPPVEDDLGLKELQCWFTYRTGLLQQRLQTRMLILILNTLHRRLQGITSSECVQNNFLRVKSEVLVLQYCNTQSTYPKWDNDPLKPSSMVEESVLAFRDDLKIKQDTKTAATQQPSLTTAVVRNPSIGKRIVNAVKHYYRGFRLLFIDIKISWNFLWRLLKGDSLSRREKKQLVRTSVDVFRLVPFSVFVIVPFMEFTLPFFLKLFPNMLPSTFQTTNEKEAARRLFLSVSCMIDQLDGTVDH</sequence>
<dbReference type="InterPro" id="IPR002999">
    <property type="entry name" value="Tudor"/>
</dbReference>
<feature type="coiled-coil region" evidence="7">
    <location>
        <begin position="258"/>
        <end position="285"/>
    </location>
</feature>
<comment type="subcellular location">
    <subcellularLocation>
        <location evidence="1">Mitochondrion inner membrane</location>
        <topology evidence="1">Single-pass membrane protein</topology>
    </subcellularLocation>
</comment>
<dbReference type="eggNOG" id="KOG2039">
    <property type="taxonomic scope" value="Eukaryota"/>
</dbReference>
<feature type="domain" description="Tudor" evidence="8">
    <location>
        <begin position="334"/>
        <end position="392"/>
    </location>
</feature>
<dbReference type="PANTHER" id="PTHR14009:SF1">
    <property type="entry name" value="MITOCHONDRIAL PROTON_CALCIUM EXCHANGER PROTEIN"/>
    <property type="match status" value="1"/>
</dbReference>
<organism evidence="9 10">
    <name type="scientific">Daphnia pulex</name>
    <name type="common">Water flea</name>
    <dbReference type="NCBI Taxonomy" id="6669"/>
    <lineage>
        <taxon>Eukaryota</taxon>
        <taxon>Metazoa</taxon>
        <taxon>Ecdysozoa</taxon>
        <taxon>Arthropoda</taxon>
        <taxon>Crustacea</taxon>
        <taxon>Branchiopoda</taxon>
        <taxon>Diplostraca</taxon>
        <taxon>Cladocera</taxon>
        <taxon>Anomopoda</taxon>
        <taxon>Daphniidae</taxon>
        <taxon>Daphnia</taxon>
    </lineage>
</organism>
<dbReference type="Gene3D" id="2.40.50.90">
    <property type="match status" value="1"/>
</dbReference>
<keyword evidence="3" id="KW-0999">Mitochondrion inner membrane</keyword>
<keyword evidence="2" id="KW-0812">Transmembrane</keyword>
<evidence type="ECO:0000313" key="9">
    <source>
        <dbReference type="EMBL" id="EFX77361.1"/>
    </source>
</evidence>